<dbReference type="InterPro" id="IPR047641">
    <property type="entry name" value="ABC_transpr_MalK/UgpC-like"/>
</dbReference>
<keyword evidence="2" id="KW-1278">Translocase</keyword>
<evidence type="ECO:0000313" key="5">
    <source>
        <dbReference type="EMBL" id="MFC5822595.1"/>
    </source>
</evidence>
<dbReference type="SUPFAM" id="SSF52540">
    <property type="entry name" value="P-loop containing nucleoside triphosphate hydrolases"/>
    <property type="match status" value="1"/>
</dbReference>
<evidence type="ECO:0000256" key="2">
    <source>
        <dbReference type="ARBA" id="ARBA00022967"/>
    </source>
</evidence>
<proteinExistence type="predicted"/>
<keyword evidence="5" id="KW-0547">Nucleotide-binding</keyword>
<evidence type="ECO:0000313" key="6">
    <source>
        <dbReference type="Proteomes" id="UP001596058"/>
    </source>
</evidence>
<sequence>MTAVADVPLLEINGLTWDTHGTARRLSPDPLTLDPGQSAVVVAGDAAEADAFTDLLLGLEAPVDGRISIDGRQIIMWGPAEREIGLVPADAGLLPHLTVERNLALAATRDDLAPSFARGRITFMARRMNIQGFLRSRPHELAHDERLNVALARALCRLQPVKVMVIEDRTGCGPCHAAVSGALGADPGLGVLVVTDDRTRVASLASPAHFWEIADVPES</sequence>
<dbReference type="InterPro" id="IPR027417">
    <property type="entry name" value="P-loop_NTPase"/>
</dbReference>
<keyword evidence="5" id="KW-0067">ATP-binding</keyword>
<dbReference type="Proteomes" id="UP001596058">
    <property type="component" value="Unassembled WGS sequence"/>
</dbReference>
<dbReference type="PANTHER" id="PTHR43875:SF15">
    <property type="entry name" value="TREHALOSE IMPORT ATP-BINDING PROTEIN SUGC"/>
    <property type="match status" value="1"/>
</dbReference>
<accession>A0ABW1CCQ0</accession>
<evidence type="ECO:0000259" key="4">
    <source>
        <dbReference type="Pfam" id="PF00005"/>
    </source>
</evidence>
<dbReference type="Gene3D" id="3.40.50.300">
    <property type="entry name" value="P-loop containing nucleotide triphosphate hydrolases"/>
    <property type="match status" value="1"/>
</dbReference>
<organism evidence="5 6">
    <name type="scientific">Nonomuraea insulae</name>
    <dbReference type="NCBI Taxonomy" id="1616787"/>
    <lineage>
        <taxon>Bacteria</taxon>
        <taxon>Bacillati</taxon>
        <taxon>Actinomycetota</taxon>
        <taxon>Actinomycetes</taxon>
        <taxon>Streptosporangiales</taxon>
        <taxon>Streptosporangiaceae</taxon>
        <taxon>Nonomuraea</taxon>
    </lineage>
</organism>
<gene>
    <name evidence="5" type="ORF">ACFPZ3_01890</name>
</gene>
<dbReference type="RefSeq" id="WP_379512149.1">
    <property type="nucleotide sequence ID" value="NZ_JBHSPA010000005.1"/>
</dbReference>
<keyword evidence="3" id="KW-0472">Membrane</keyword>
<keyword evidence="6" id="KW-1185">Reference proteome</keyword>
<name>A0ABW1CCQ0_9ACTN</name>
<comment type="caution">
    <text evidence="5">The sequence shown here is derived from an EMBL/GenBank/DDBJ whole genome shotgun (WGS) entry which is preliminary data.</text>
</comment>
<evidence type="ECO:0000256" key="3">
    <source>
        <dbReference type="ARBA" id="ARBA00023136"/>
    </source>
</evidence>
<feature type="domain" description="ABC transporter" evidence="4">
    <location>
        <begin position="54"/>
        <end position="160"/>
    </location>
</feature>
<evidence type="ECO:0000256" key="1">
    <source>
        <dbReference type="ARBA" id="ARBA00022475"/>
    </source>
</evidence>
<dbReference type="EMBL" id="JBHSPA010000005">
    <property type="protein sequence ID" value="MFC5822595.1"/>
    <property type="molecule type" value="Genomic_DNA"/>
</dbReference>
<reference evidence="6" key="1">
    <citation type="journal article" date="2019" name="Int. J. Syst. Evol. Microbiol.">
        <title>The Global Catalogue of Microorganisms (GCM) 10K type strain sequencing project: providing services to taxonomists for standard genome sequencing and annotation.</title>
        <authorList>
            <consortium name="The Broad Institute Genomics Platform"/>
            <consortium name="The Broad Institute Genome Sequencing Center for Infectious Disease"/>
            <person name="Wu L."/>
            <person name="Ma J."/>
        </authorList>
    </citation>
    <scope>NUCLEOTIDE SEQUENCE [LARGE SCALE GENOMIC DNA]</scope>
    <source>
        <strain evidence="6">CCUG 53903</strain>
    </source>
</reference>
<dbReference type="GO" id="GO:0005524">
    <property type="term" value="F:ATP binding"/>
    <property type="evidence" value="ECO:0007669"/>
    <property type="project" value="UniProtKB-KW"/>
</dbReference>
<protein>
    <submittedName>
        <fullName evidence="5">ATP-binding cassette domain-containing protein</fullName>
    </submittedName>
</protein>
<keyword evidence="1" id="KW-1003">Cell membrane</keyword>
<dbReference type="Pfam" id="PF00005">
    <property type="entry name" value="ABC_tran"/>
    <property type="match status" value="1"/>
</dbReference>
<dbReference type="PANTHER" id="PTHR43875">
    <property type="entry name" value="MALTODEXTRIN IMPORT ATP-BINDING PROTEIN MSMX"/>
    <property type="match status" value="1"/>
</dbReference>
<dbReference type="InterPro" id="IPR003439">
    <property type="entry name" value="ABC_transporter-like_ATP-bd"/>
</dbReference>